<organism evidence="2 3">
    <name type="scientific">Dibothriocephalus latus</name>
    <name type="common">Fish tapeworm</name>
    <name type="synonym">Diphyllobothrium latum</name>
    <dbReference type="NCBI Taxonomy" id="60516"/>
    <lineage>
        <taxon>Eukaryota</taxon>
        <taxon>Metazoa</taxon>
        <taxon>Spiralia</taxon>
        <taxon>Lophotrochozoa</taxon>
        <taxon>Platyhelminthes</taxon>
        <taxon>Cestoda</taxon>
        <taxon>Eucestoda</taxon>
        <taxon>Diphyllobothriidea</taxon>
        <taxon>Diphyllobothriidae</taxon>
        <taxon>Dibothriocephalus</taxon>
    </lineage>
</organism>
<feature type="region of interest" description="Disordered" evidence="1">
    <location>
        <begin position="219"/>
        <end position="246"/>
    </location>
</feature>
<keyword evidence="3" id="KW-1185">Reference proteome</keyword>
<sequence>MMDENVESCKENNALSHKLSEQKAENDSATNLPVEDSAVISVSVKEEIPTIPKPASAGNADLDFLKMLDQPKPEATGSRFRHLFTKAEQTSPTENTEDINTKLRKLKAEDINTKLRKLKAGVDKAASPSKPLFDKPATGLSQTQPTASELETALRSLLLGKTAAGSVPNISTDTALTRNTAPTVQEIEAAVLHASSDSRSSLGNRDVLQPLCLSSIQDKQTPDRNLTATDTQSWMSTTNADVRPPNLPFDMTPLTTSFAQTQPSRQQLNLLSSLEPRQARDPSVLSKWEEVLSSAAGQKGALNGLLSKMNAAYSTAAERVPGCLPPPPPLYAHCPPFPSTSTNTTALLPPDPAVQPNRRPIVKSFQFIDESGDSRMQNTRSDMPVVPPPPGLPSYNRTHAPLATGITPQSFRGLEAILQWNLKQQQQRQADCRKNFPSGLTASAGGGGPAYSGQSHFAQLESFVSKASASTPGMKPNFNSPELPMRWQNQLPLDNQAGGSFSTTDLFRSVTEVEALANKSL</sequence>
<gene>
    <name evidence="2" type="ORF">DILT_LOCUS7853</name>
</gene>
<dbReference type="OrthoDB" id="8916892at2759"/>
<evidence type="ECO:0000313" key="2">
    <source>
        <dbReference type="EMBL" id="VDN12022.1"/>
    </source>
</evidence>
<reference evidence="2 3" key="1">
    <citation type="submission" date="2018-11" db="EMBL/GenBank/DDBJ databases">
        <authorList>
            <consortium name="Pathogen Informatics"/>
        </authorList>
    </citation>
    <scope>NUCLEOTIDE SEQUENCE [LARGE SCALE GENOMIC DNA]</scope>
</reference>
<feature type="region of interest" description="Disordered" evidence="1">
    <location>
        <begin position="122"/>
        <end position="147"/>
    </location>
</feature>
<evidence type="ECO:0000313" key="3">
    <source>
        <dbReference type="Proteomes" id="UP000281553"/>
    </source>
</evidence>
<proteinExistence type="predicted"/>
<name>A0A3P7NUA9_DIBLA</name>
<protein>
    <submittedName>
        <fullName evidence="2">Uncharacterized protein</fullName>
    </submittedName>
</protein>
<feature type="region of interest" description="Disordered" evidence="1">
    <location>
        <begin position="429"/>
        <end position="452"/>
    </location>
</feature>
<dbReference type="Proteomes" id="UP000281553">
    <property type="component" value="Unassembled WGS sequence"/>
</dbReference>
<accession>A0A3P7NUA9</accession>
<evidence type="ECO:0000256" key="1">
    <source>
        <dbReference type="SAM" id="MobiDB-lite"/>
    </source>
</evidence>
<dbReference type="AlphaFoldDB" id="A0A3P7NUA9"/>
<feature type="compositionally biased region" description="Polar residues" evidence="1">
    <location>
        <begin position="219"/>
        <end position="240"/>
    </location>
</feature>
<dbReference type="EMBL" id="UYRU01052814">
    <property type="protein sequence ID" value="VDN12022.1"/>
    <property type="molecule type" value="Genomic_DNA"/>
</dbReference>
<feature type="region of interest" description="Disordered" evidence="1">
    <location>
        <begin position="1"/>
        <end position="33"/>
    </location>
</feature>